<dbReference type="EMBL" id="BAAATZ010000032">
    <property type="protein sequence ID" value="GAA2736214.1"/>
    <property type="molecule type" value="Genomic_DNA"/>
</dbReference>
<dbReference type="InterPro" id="IPR055091">
    <property type="entry name" value="WelO5-like"/>
</dbReference>
<accession>A0ABN3UND9</accession>
<dbReference type="Gene3D" id="2.60.120.620">
    <property type="entry name" value="q2cbj1_9rhob like domain"/>
    <property type="match status" value="1"/>
</dbReference>
<proteinExistence type="predicted"/>
<dbReference type="RefSeq" id="WP_344455982.1">
    <property type="nucleotide sequence ID" value="NZ_BAAATZ010000032.1"/>
</dbReference>
<organism evidence="1 2">
    <name type="scientific">Actinocorallia aurantiaca</name>
    <dbReference type="NCBI Taxonomy" id="46204"/>
    <lineage>
        <taxon>Bacteria</taxon>
        <taxon>Bacillati</taxon>
        <taxon>Actinomycetota</taxon>
        <taxon>Actinomycetes</taxon>
        <taxon>Streptosporangiales</taxon>
        <taxon>Thermomonosporaceae</taxon>
        <taxon>Actinocorallia</taxon>
    </lineage>
</organism>
<dbReference type="Pfam" id="PF22814">
    <property type="entry name" value="WelO5"/>
    <property type="match status" value="1"/>
</dbReference>
<sequence length="285" mass="31754">MSNVVQARPITGWSGSPDYFTMREYDGFVPEAVLDVLHGRAAIVMFRGMVPRDVCDAVTDRFWASPHRKVRGVEAPGFYLGAYSWNKPTARYLDESERVNPILRDLLDMPGDPMRRFYAGLGDVLAREGAHVRPASHGGRSAAIALLRSWHGAGEFALDPHDDDSQCADPQMADFERRHVVDHQVAALNICLENDSEGGRLVYWNVRPDVESKRALDVEFTGSPYPLESLSEYEAQWVEVRTGDVYVFNGAHVHAVEPNTAAAQTRTTLAAMMGFIDDQTVVTWS</sequence>
<evidence type="ECO:0008006" key="3">
    <source>
        <dbReference type="Google" id="ProtNLM"/>
    </source>
</evidence>
<evidence type="ECO:0000313" key="2">
    <source>
        <dbReference type="Proteomes" id="UP001501842"/>
    </source>
</evidence>
<reference evidence="1 2" key="1">
    <citation type="journal article" date="2019" name="Int. J. Syst. Evol. Microbiol.">
        <title>The Global Catalogue of Microorganisms (GCM) 10K type strain sequencing project: providing services to taxonomists for standard genome sequencing and annotation.</title>
        <authorList>
            <consortium name="The Broad Institute Genomics Platform"/>
            <consortium name="The Broad Institute Genome Sequencing Center for Infectious Disease"/>
            <person name="Wu L."/>
            <person name="Ma J."/>
        </authorList>
    </citation>
    <scope>NUCLEOTIDE SEQUENCE [LARGE SCALE GENOMIC DNA]</scope>
    <source>
        <strain evidence="1 2">JCM 8201</strain>
    </source>
</reference>
<name>A0ABN3UND9_9ACTN</name>
<dbReference type="SUPFAM" id="SSF51197">
    <property type="entry name" value="Clavaminate synthase-like"/>
    <property type="match status" value="1"/>
</dbReference>
<gene>
    <name evidence="1" type="ORF">GCM10010439_62750</name>
</gene>
<dbReference type="Proteomes" id="UP001501842">
    <property type="component" value="Unassembled WGS sequence"/>
</dbReference>
<keyword evidence="2" id="KW-1185">Reference proteome</keyword>
<protein>
    <recommendedName>
        <fullName evidence="3">Fe2OG dioxygenase domain-containing protein</fullName>
    </recommendedName>
</protein>
<evidence type="ECO:0000313" key="1">
    <source>
        <dbReference type="EMBL" id="GAA2736214.1"/>
    </source>
</evidence>
<comment type="caution">
    <text evidence="1">The sequence shown here is derived from an EMBL/GenBank/DDBJ whole genome shotgun (WGS) entry which is preliminary data.</text>
</comment>